<sequence length="231" mass="26486">MESESTQTDADAKLPVLNPEEKLARKNELRTRGTLLMAFPNEHQLKFNSYKNIKSLMEAIEKSSQLDNEELQQIDANDLEEMDLKWQIAMLTVRARRFLKKTRRKVGANGSETIRLDKIKVECYNCHKRGHFARKCNAPIENRNIELVRKNVVIETTYANALVAQDRFGYDKSDHTEDGPTKFTLIAYTSSGSLSSSSSDIEVSTCSKACLKSYETLKEHYDNFSKDYKKT</sequence>
<dbReference type="GO" id="GO:0008270">
    <property type="term" value="F:zinc ion binding"/>
    <property type="evidence" value="ECO:0007669"/>
    <property type="project" value="UniProtKB-KW"/>
</dbReference>
<keyword evidence="1" id="KW-0863">Zinc-finger</keyword>
<dbReference type="EMBL" id="BKCJ010174381">
    <property type="protein sequence ID" value="GEY38831.1"/>
    <property type="molecule type" value="Genomic_DNA"/>
</dbReference>
<keyword evidence="1" id="KW-0479">Metal-binding</keyword>
<feature type="domain" description="CCHC-type" evidence="2">
    <location>
        <begin position="123"/>
        <end position="136"/>
    </location>
</feature>
<dbReference type="GO" id="GO:0003676">
    <property type="term" value="F:nucleic acid binding"/>
    <property type="evidence" value="ECO:0007669"/>
    <property type="project" value="InterPro"/>
</dbReference>
<name>A0A699HL21_TANCI</name>
<keyword evidence="1" id="KW-0862">Zinc</keyword>
<gene>
    <name evidence="3" type="ORF">Tci_410805</name>
</gene>
<dbReference type="AlphaFoldDB" id="A0A699HL21"/>
<dbReference type="Gene3D" id="4.10.60.10">
    <property type="entry name" value="Zinc finger, CCHC-type"/>
    <property type="match status" value="1"/>
</dbReference>
<evidence type="ECO:0000259" key="2">
    <source>
        <dbReference type="PROSITE" id="PS50158"/>
    </source>
</evidence>
<organism evidence="3">
    <name type="scientific">Tanacetum cinerariifolium</name>
    <name type="common">Dalmatian daisy</name>
    <name type="synonym">Chrysanthemum cinerariifolium</name>
    <dbReference type="NCBI Taxonomy" id="118510"/>
    <lineage>
        <taxon>Eukaryota</taxon>
        <taxon>Viridiplantae</taxon>
        <taxon>Streptophyta</taxon>
        <taxon>Embryophyta</taxon>
        <taxon>Tracheophyta</taxon>
        <taxon>Spermatophyta</taxon>
        <taxon>Magnoliopsida</taxon>
        <taxon>eudicotyledons</taxon>
        <taxon>Gunneridae</taxon>
        <taxon>Pentapetalae</taxon>
        <taxon>asterids</taxon>
        <taxon>campanulids</taxon>
        <taxon>Asterales</taxon>
        <taxon>Asteraceae</taxon>
        <taxon>Asteroideae</taxon>
        <taxon>Anthemideae</taxon>
        <taxon>Anthemidinae</taxon>
        <taxon>Tanacetum</taxon>
    </lineage>
</organism>
<evidence type="ECO:0000313" key="3">
    <source>
        <dbReference type="EMBL" id="GEY38831.1"/>
    </source>
</evidence>
<dbReference type="SUPFAM" id="SSF57756">
    <property type="entry name" value="Retrovirus zinc finger-like domains"/>
    <property type="match status" value="1"/>
</dbReference>
<comment type="caution">
    <text evidence="3">The sequence shown here is derived from an EMBL/GenBank/DDBJ whole genome shotgun (WGS) entry which is preliminary data.</text>
</comment>
<accession>A0A699HL21</accession>
<protein>
    <recommendedName>
        <fullName evidence="2">CCHC-type domain-containing protein</fullName>
    </recommendedName>
</protein>
<dbReference type="PROSITE" id="PS50158">
    <property type="entry name" value="ZF_CCHC"/>
    <property type="match status" value="1"/>
</dbReference>
<proteinExistence type="predicted"/>
<evidence type="ECO:0000256" key="1">
    <source>
        <dbReference type="PROSITE-ProRule" id="PRU00047"/>
    </source>
</evidence>
<dbReference type="InterPro" id="IPR036875">
    <property type="entry name" value="Znf_CCHC_sf"/>
</dbReference>
<dbReference type="InterPro" id="IPR001878">
    <property type="entry name" value="Znf_CCHC"/>
</dbReference>
<reference evidence="3" key="1">
    <citation type="journal article" date="2019" name="Sci. Rep.">
        <title>Draft genome of Tanacetum cinerariifolium, the natural source of mosquito coil.</title>
        <authorList>
            <person name="Yamashiro T."/>
            <person name="Shiraishi A."/>
            <person name="Satake H."/>
            <person name="Nakayama K."/>
        </authorList>
    </citation>
    <scope>NUCLEOTIDE SEQUENCE</scope>
</reference>